<dbReference type="Gene3D" id="1.10.443.10">
    <property type="entry name" value="Intergrase catalytic core"/>
    <property type="match status" value="1"/>
</dbReference>
<dbReference type="Gene3D" id="1.10.150.130">
    <property type="match status" value="1"/>
</dbReference>
<keyword evidence="2" id="KW-0233">DNA recombination</keyword>
<dbReference type="CDD" id="cd01189">
    <property type="entry name" value="INT_ICEBs1_C_like"/>
    <property type="match status" value="1"/>
</dbReference>
<keyword evidence="7" id="KW-1185">Reference proteome</keyword>
<dbReference type="Pfam" id="PF00589">
    <property type="entry name" value="Phage_integrase"/>
    <property type="match status" value="1"/>
</dbReference>
<keyword evidence="1 3" id="KW-0238">DNA-binding</keyword>
<dbReference type="PROSITE" id="PS51898">
    <property type="entry name" value="TYR_RECOMBINASE"/>
    <property type="match status" value="1"/>
</dbReference>
<protein>
    <submittedName>
        <fullName evidence="6">Site-specific integrase</fullName>
    </submittedName>
</protein>
<dbReference type="PANTHER" id="PTHR30349">
    <property type="entry name" value="PHAGE INTEGRASE-RELATED"/>
    <property type="match status" value="1"/>
</dbReference>
<dbReference type="SUPFAM" id="SSF56349">
    <property type="entry name" value="DNA breaking-rejoining enzymes"/>
    <property type="match status" value="1"/>
</dbReference>
<evidence type="ECO:0000259" key="5">
    <source>
        <dbReference type="PROSITE" id="PS51900"/>
    </source>
</evidence>
<dbReference type="GO" id="GO:0003677">
    <property type="term" value="F:DNA binding"/>
    <property type="evidence" value="ECO:0007669"/>
    <property type="project" value="UniProtKB-UniRule"/>
</dbReference>
<feature type="domain" description="Core-binding (CB)" evidence="5">
    <location>
        <begin position="72"/>
        <end position="153"/>
    </location>
</feature>
<reference evidence="6 7" key="1">
    <citation type="submission" date="2019-03" db="EMBL/GenBank/DDBJ databases">
        <title>Genomics of glacier-inhabiting Cryobacterium strains.</title>
        <authorList>
            <person name="Liu Q."/>
            <person name="Xin Y.-H."/>
        </authorList>
    </citation>
    <scope>NUCLEOTIDE SEQUENCE [LARGE SCALE GENOMIC DNA]</scope>
    <source>
        <strain evidence="7">TMT1-22</strain>
    </source>
</reference>
<dbReference type="InterPro" id="IPR010998">
    <property type="entry name" value="Integrase_recombinase_N"/>
</dbReference>
<dbReference type="GO" id="GO:0006310">
    <property type="term" value="P:DNA recombination"/>
    <property type="evidence" value="ECO:0007669"/>
    <property type="project" value="UniProtKB-KW"/>
</dbReference>
<name>A0AAQ2C695_9MICO</name>
<evidence type="ECO:0000313" key="7">
    <source>
        <dbReference type="Proteomes" id="UP000297403"/>
    </source>
</evidence>
<sequence>MGRGRPPTSLGTWGTIRTTRVREGVYRARTRIRDKDGVAREVTATGTTVAAAERALREKLVDRATPTQQAITAATTIATLWLKYLRDEGRIEGTTINEYERVLTKVVIPEFGGLRLREVTTSRLDLFLVRLRATSISRQRKTKVVLGAMLGLAVRHDALAVNPVQQTSRIHRERSEPRSLSLEDLSAVRKALGAWTAERRPGPKASGDMADIIDLMLATGARIGEILALRWEDIALDALRPNLTINGTIKTEPGKGTYRKARPKSDSSVRTVALPDFAIIMLKRRRTASPVNPIDAVFSTRNGTWQQVNNVERRWRQIRQDTGLDWVTPHTFRKTVATLISERVNAETAAHQLGHSSPAITREFYISKPAIAADVARILEELARANPAATANTSRISRE</sequence>
<dbReference type="AlphaFoldDB" id="A0AAQ2C695"/>
<gene>
    <name evidence="6" type="ORF">E3O49_08080</name>
</gene>
<evidence type="ECO:0000259" key="4">
    <source>
        <dbReference type="PROSITE" id="PS51898"/>
    </source>
</evidence>
<organism evidence="6 7">
    <name type="scientific">Cryobacterium shii</name>
    <dbReference type="NCBI Taxonomy" id="1259235"/>
    <lineage>
        <taxon>Bacteria</taxon>
        <taxon>Bacillati</taxon>
        <taxon>Actinomycetota</taxon>
        <taxon>Actinomycetes</taxon>
        <taxon>Micrococcales</taxon>
        <taxon>Microbacteriaceae</taxon>
        <taxon>Cryobacterium</taxon>
    </lineage>
</organism>
<dbReference type="InterPro" id="IPR050090">
    <property type="entry name" value="Tyrosine_recombinase_XerCD"/>
</dbReference>
<evidence type="ECO:0000256" key="3">
    <source>
        <dbReference type="PROSITE-ProRule" id="PRU01248"/>
    </source>
</evidence>
<dbReference type="PROSITE" id="PS51900">
    <property type="entry name" value="CB"/>
    <property type="match status" value="1"/>
</dbReference>
<evidence type="ECO:0000256" key="2">
    <source>
        <dbReference type="ARBA" id="ARBA00023172"/>
    </source>
</evidence>
<proteinExistence type="predicted"/>
<accession>A0AAQ2C695</accession>
<comment type="caution">
    <text evidence="6">The sequence shown here is derived from an EMBL/GenBank/DDBJ whole genome shotgun (WGS) entry which is preliminary data.</text>
</comment>
<evidence type="ECO:0000256" key="1">
    <source>
        <dbReference type="ARBA" id="ARBA00023125"/>
    </source>
</evidence>
<evidence type="ECO:0000313" key="6">
    <source>
        <dbReference type="EMBL" id="TFC47505.1"/>
    </source>
</evidence>
<dbReference type="EMBL" id="SOFY01000040">
    <property type="protein sequence ID" value="TFC47505.1"/>
    <property type="molecule type" value="Genomic_DNA"/>
</dbReference>
<dbReference type="Proteomes" id="UP000297403">
    <property type="component" value="Unassembled WGS sequence"/>
</dbReference>
<feature type="domain" description="Tyr recombinase" evidence="4">
    <location>
        <begin position="175"/>
        <end position="380"/>
    </location>
</feature>
<dbReference type="InterPro" id="IPR002104">
    <property type="entry name" value="Integrase_catalytic"/>
</dbReference>
<dbReference type="InterPro" id="IPR011010">
    <property type="entry name" value="DNA_brk_join_enz"/>
</dbReference>
<dbReference type="InterPro" id="IPR013762">
    <property type="entry name" value="Integrase-like_cat_sf"/>
</dbReference>
<dbReference type="InterPro" id="IPR044068">
    <property type="entry name" value="CB"/>
</dbReference>
<dbReference type="GO" id="GO:0015074">
    <property type="term" value="P:DNA integration"/>
    <property type="evidence" value="ECO:0007669"/>
    <property type="project" value="InterPro"/>
</dbReference>